<feature type="compositionally biased region" description="Polar residues" evidence="6">
    <location>
        <begin position="144"/>
        <end position="167"/>
    </location>
</feature>
<comment type="function">
    <text evidence="1">Plays a role in synthesis, processing and/or stability of 23S rRNA.</text>
</comment>
<evidence type="ECO:0000256" key="3">
    <source>
        <dbReference type="ARBA" id="ARBA00015716"/>
    </source>
</evidence>
<proteinExistence type="inferred from homology"/>
<evidence type="ECO:0000313" key="8">
    <source>
        <dbReference type="Proteomes" id="UP000501726"/>
    </source>
</evidence>
<evidence type="ECO:0000256" key="5">
    <source>
        <dbReference type="ARBA" id="ARBA00031841"/>
    </source>
</evidence>
<accession>A0A6F8PWC2</accession>
<dbReference type="RefSeq" id="WP_173272722.1">
    <property type="nucleotide sequence ID" value="NZ_AP021889.1"/>
</dbReference>
<name>A0A6F8PWC2_9GAMM</name>
<dbReference type="InterPro" id="IPR039255">
    <property type="entry name" value="YceD_bac"/>
</dbReference>
<keyword evidence="8" id="KW-1185">Reference proteome</keyword>
<dbReference type="Proteomes" id="UP000501726">
    <property type="component" value="Chromosome"/>
</dbReference>
<protein>
    <recommendedName>
        <fullName evidence="3">Large ribosomal RNA subunit accumulation protein YceD</fullName>
    </recommendedName>
    <alternativeName>
        <fullName evidence="5">23S rRNA accumulation protein YceD</fullName>
    </alternativeName>
</protein>
<dbReference type="KEGG" id="tse:THMIRHAS_16430"/>
<evidence type="ECO:0000313" key="7">
    <source>
        <dbReference type="EMBL" id="BBP46270.1"/>
    </source>
</evidence>
<gene>
    <name evidence="7" type="ORF">THMIRHAS_16430</name>
</gene>
<evidence type="ECO:0000256" key="2">
    <source>
        <dbReference type="ARBA" id="ARBA00010740"/>
    </source>
</evidence>
<dbReference type="GO" id="GO:0042254">
    <property type="term" value="P:ribosome biogenesis"/>
    <property type="evidence" value="ECO:0007669"/>
    <property type="project" value="UniProtKB-KW"/>
</dbReference>
<sequence length="179" mass="20716">MLNKLPDFIDPLYAVKHDKHYVGTVKLSRLKRLGELLTTDINDSREVTVDIKFYYNKVIRFPMFEMQLATELNLQCQRSLRNFECPIHTEVRGVFTETMALVDDLPEDIEVFELTQEKFSLHELVEEELLLCVPMVPVDPNSSLAYTNTYDNQQSETNDSQESQPVSRNPFAALQGLKK</sequence>
<dbReference type="Pfam" id="PF02620">
    <property type="entry name" value="YceD"/>
    <property type="match status" value="1"/>
</dbReference>
<evidence type="ECO:0000256" key="4">
    <source>
        <dbReference type="ARBA" id="ARBA00022517"/>
    </source>
</evidence>
<dbReference type="AlphaFoldDB" id="A0A6F8PWC2"/>
<dbReference type="PANTHER" id="PTHR38099">
    <property type="entry name" value="LARGE RIBOSOMAL RNA SUBUNIT ACCUMULATION PROTEIN YCED"/>
    <property type="match status" value="1"/>
</dbReference>
<feature type="region of interest" description="Disordered" evidence="6">
    <location>
        <begin position="144"/>
        <end position="179"/>
    </location>
</feature>
<comment type="similarity">
    <text evidence="2">Belongs to the DUF177 domain family.</text>
</comment>
<dbReference type="InterPro" id="IPR003772">
    <property type="entry name" value="YceD"/>
</dbReference>
<reference evidence="8" key="1">
    <citation type="submission" date="2019-11" db="EMBL/GenBank/DDBJ databases">
        <title>Isolation and characterization of two novel species in the genus Thiomicrorhabdus.</title>
        <authorList>
            <person name="Mochizuki J."/>
            <person name="Kojima H."/>
            <person name="Fukui M."/>
        </authorList>
    </citation>
    <scope>NUCLEOTIDE SEQUENCE [LARGE SCALE GENOMIC DNA]</scope>
    <source>
        <strain evidence="8">aks77</strain>
    </source>
</reference>
<keyword evidence="4" id="KW-0690">Ribosome biogenesis</keyword>
<organism evidence="7 8">
    <name type="scientific">Thiosulfatimonas sediminis</name>
    <dbReference type="NCBI Taxonomy" id="2675054"/>
    <lineage>
        <taxon>Bacteria</taxon>
        <taxon>Pseudomonadati</taxon>
        <taxon>Pseudomonadota</taxon>
        <taxon>Gammaproteobacteria</taxon>
        <taxon>Thiotrichales</taxon>
        <taxon>Piscirickettsiaceae</taxon>
        <taxon>Thiosulfatimonas</taxon>
    </lineage>
</organism>
<evidence type="ECO:0000256" key="1">
    <source>
        <dbReference type="ARBA" id="ARBA00002868"/>
    </source>
</evidence>
<dbReference type="EMBL" id="AP021889">
    <property type="protein sequence ID" value="BBP46270.1"/>
    <property type="molecule type" value="Genomic_DNA"/>
</dbReference>
<dbReference type="PANTHER" id="PTHR38099:SF1">
    <property type="entry name" value="LARGE RIBOSOMAL RNA SUBUNIT ACCUMULATION PROTEIN YCED"/>
    <property type="match status" value="1"/>
</dbReference>
<dbReference type="GO" id="GO:0005829">
    <property type="term" value="C:cytosol"/>
    <property type="evidence" value="ECO:0007669"/>
    <property type="project" value="TreeGrafter"/>
</dbReference>
<evidence type="ECO:0000256" key="6">
    <source>
        <dbReference type="SAM" id="MobiDB-lite"/>
    </source>
</evidence>